<protein>
    <submittedName>
        <fullName evidence="1">Uncharacterized protein</fullName>
    </submittedName>
</protein>
<evidence type="ECO:0000313" key="2">
    <source>
        <dbReference type="Proteomes" id="UP000051587"/>
    </source>
</evidence>
<accession>A0A0P1FZ80</accession>
<proteinExistence type="predicted"/>
<sequence>MPKITYIKQGIAETENEDFVIICDQPVQSRDLAKMVFACETVQAASNKSQFWLLALSKTL</sequence>
<dbReference type="STRING" id="53501.SAMN04488043_102205"/>
<evidence type="ECO:0000313" key="1">
    <source>
        <dbReference type="EMBL" id="CUH64743.1"/>
    </source>
</evidence>
<keyword evidence="2" id="KW-1185">Reference proteome</keyword>
<organism evidence="1 2">
    <name type="scientific">Thalassovita gelatinovora</name>
    <name type="common">Thalassobius gelatinovorus</name>
    <dbReference type="NCBI Taxonomy" id="53501"/>
    <lineage>
        <taxon>Bacteria</taxon>
        <taxon>Pseudomonadati</taxon>
        <taxon>Pseudomonadota</taxon>
        <taxon>Alphaproteobacteria</taxon>
        <taxon>Rhodobacterales</taxon>
        <taxon>Roseobacteraceae</taxon>
        <taxon>Thalassovita</taxon>
    </lineage>
</organism>
<reference evidence="1 2" key="1">
    <citation type="submission" date="2015-09" db="EMBL/GenBank/DDBJ databases">
        <authorList>
            <consortium name="Swine Surveillance"/>
        </authorList>
    </citation>
    <scope>NUCLEOTIDE SEQUENCE [LARGE SCALE GENOMIC DNA]</scope>
    <source>
        <strain evidence="1 2">CECT 4357</strain>
    </source>
</reference>
<name>A0A0P1FZ80_THAGE</name>
<dbReference type="EMBL" id="CYSA01000015">
    <property type="protein sequence ID" value="CUH64743.1"/>
    <property type="molecule type" value="Genomic_DNA"/>
</dbReference>
<dbReference type="AlphaFoldDB" id="A0A0P1FZ80"/>
<gene>
    <name evidence="1" type="ORF">TG4357_01470</name>
</gene>
<dbReference type="Proteomes" id="UP000051587">
    <property type="component" value="Unassembled WGS sequence"/>
</dbReference>